<sequence length="878" mass="98369">MMLNDSFDVVAEEKQVFNAALWLECAGPLVRLPTVGSHVVYFPQGHGEQVAASIQTEVELQIPSYPNLGPQLICQLHSMTLHADQENDEVYAQMMLQPVKKEQDINLELDFETQTMQSKLSFSKTLTPSDTSTHGGFSIPRRAAEKVFPPLDFTKQPPAQEIIARDLHNKNWPFRHIYRGQPRRHLLTTGWSVFISAKRLQAGDTVVFMRGENGEIYLGTRRQHNQLPATSLPLLTSDSMLIGLLAAAAMNKRFTIYYKPRASISAFVIPLAKYNKAIFQTQIYTGMRFRMELENEDSTTRNYTGTITGISDLDPIRWPNSHWRKLRVIWDESPARQRQLRLSMWEIGPISAPLLICHPLLSFSSKRPKLVQAPVQAGSGQAIGDEEEVESMIKKTSPFACGDEHLINGQNAHSSIVGSEQWMQFQQGSNSESLTVQLDNDHILEAAAPRKFQRSDSSKQSSFTSCSLPTVSSEKMFAGQRLIHPQLGLPIQIPQHHLNKRQQQQQHMIVQSNLETKLQPTLGAAQSAAHLPTSFESILSESNRTTSSFSLSNLYPLPDHLARLNPSNFVLDENNHNSAFLRSDKEASMPSLVPQESREALNCWVSLVKDTNLSDAQNSRISGITSSISGSLSVLPDAHASCEALVTTRSLQQFPCTNTFQALDPLHCNHDHFRFGVSIDSLNDPATPSFFISKTISKDKDLHNGFLGVKDNASSLCSSSEVEIPSVLLTKDSHGCGLVTPLNHPRLCPSSVRTYTKVYKSRSVGRSVDLNRFKCYDELRNELAVMFKLEGLLEDPQRLGWQLVFVDNENDVLLVGDDPWEEFVNLVRFIKILSPSEVLKMNQEGLQWMNSIPGQLQTSGSSEDWQESQNQNSFNFST</sequence>
<reference evidence="2" key="1">
    <citation type="journal article" date="2024" name="Proc. Natl. Acad. Sci. U.S.A.">
        <title>Extraordinary preservation of gene collinearity over three hundred million years revealed in homosporous lycophytes.</title>
        <authorList>
            <person name="Li C."/>
            <person name="Wickell D."/>
            <person name="Kuo L.Y."/>
            <person name="Chen X."/>
            <person name="Nie B."/>
            <person name="Liao X."/>
            <person name="Peng D."/>
            <person name="Ji J."/>
            <person name="Jenkins J."/>
            <person name="Williams M."/>
            <person name="Shu S."/>
            <person name="Plott C."/>
            <person name="Barry K."/>
            <person name="Rajasekar S."/>
            <person name="Grimwood J."/>
            <person name="Han X."/>
            <person name="Sun S."/>
            <person name="Hou Z."/>
            <person name="He W."/>
            <person name="Dai G."/>
            <person name="Sun C."/>
            <person name="Schmutz J."/>
            <person name="Leebens-Mack J.H."/>
            <person name="Li F.W."/>
            <person name="Wang L."/>
        </authorList>
    </citation>
    <scope>NUCLEOTIDE SEQUENCE [LARGE SCALE GENOMIC DNA]</scope>
    <source>
        <strain evidence="2">cv. PW_Plant_1</strain>
    </source>
</reference>
<protein>
    <submittedName>
        <fullName evidence="1">Uncharacterized protein</fullName>
    </submittedName>
</protein>
<dbReference type="EMBL" id="CM055106">
    <property type="protein sequence ID" value="KAJ7529220.1"/>
    <property type="molecule type" value="Genomic_DNA"/>
</dbReference>
<evidence type="ECO:0000313" key="2">
    <source>
        <dbReference type="Proteomes" id="UP001162992"/>
    </source>
</evidence>
<name>A0ACC2BHQ0_DIPCM</name>
<proteinExistence type="predicted"/>
<accession>A0ACC2BHQ0</accession>
<dbReference type="Proteomes" id="UP001162992">
    <property type="component" value="Chromosome 15"/>
</dbReference>
<keyword evidence="2" id="KW-1185">Reference proteome</keyword>
<comment type="caution">
    <text evidence="1">The sequence shown here is derived from an EMBL/GenBank/DDBJ whole genome shotgun (WGS) entry which is preliminary data.</text>
</comment>
<evidence type="ECO:0000313" key="1">
    <source>
        <dbReference type="EMBL" id="KAJ7529220.1"/>
    </source>
</evidence>
<gene>
    <name evidence="1" type="ORF">O6H91_15G038600</name>
</gene>
<organism evidence="1 2">
    <name type="scientific">Diphasiastrum complanatum</name>
    <name type="common">Issler's clubmoss</name>
    <name type="synonym">Lycopodium complanatum</name>
    <dbReference type="NCBI Taxonomy" id="34168"/>
    <lineage>
        <taxon>Eukaryota</taxon>
        <taxon>Viridiplantae</taxon>
        <taxon>Streptophyta</taxon>
        <taxon>Embryophyta</taxon>
        <taxon>Tracheophyta</taxon>
        <taxon>Lycopodiopsida</taxon>
        <taxon>Lycopodiales</taxon>
        <taxon>Lycopodiaceae</taxon>
        <taxon>Lycopodioideae</taxon>
        <taxon>Diphasiastrum</taxon>
    </lineage>
</organism>